<keyword evidence="1" id="KW-1133">Transmembrane helix</keyword>
<feature type="transmembrane region" description="Helical" evidence="1">
    <location>
        <begin position="62"/>
        <end position="81"/>
    </location>
</feature>
<evidence type="ECO:0000313" key="3">
    <source>
        <dbReference type="EMBL" id="SVA53804.1"/>
    </source>
</evidence>
<dbReference type="PROSITE" id="PS50850">
    <property type="entry name" value="MFS"/>
    <property type="match status" value="1"/>
</dbReference>
<dbReference type="InterPro" id="IPR020846">
    <property type="entry name" value="MFS_dom"/>
</dbReference>
<feature type="transmembrane region" description="Helical" evidence="1">
    <location>
        <begin position="280"/>
        <end position="299"/>
    </location>
</feature>
<accession>A0A381WMT1</accession>
<feature type="transmembrane region" description="Helical" evidence="1">
    <location>
        <begin position="152"/>
        <end position="171"/>
    </location>
</feature>
<dbReference type="PANTHER" id="PTHR23524:SF1">
    <property type="entry name" value="MRH DOMAIN-CONTAINING PROTEIN-RELATED"/>
    <property type="match status" value="1"/>
</dbReference>
<keyword evidence="1" id="KW-0472">Membrane</keyword>
<proteinExistence type="predicted"/>
<dbReference type="AlphaFoldDB" id="A0A381WMT1"/>
<dbReference type="InterPro" id="IPR011701">
    <property type="entry name" value="MFS"/>
</dbReference>
<feature type="non-terminal residue" evidence="3">
    <location>
        <position position="306"/>
    </location>
</feature>
<organism evidence="3">
    <name type="scientific">marine metagenome</name>
    <dbReference type="NCBI Taxonomy" id="408172"/>
    <lineage>
        <taxon>unclassified sequences</taxon>
        <taxon>metagenomes</taxon>
        <taxon>ecological metagenomes</taxon>
    </lineage>
</organism>
<gene>
    <name evidence="3" type="ORF">METZ01_LOCUS106658</name>
</gene>
<evidence type="ECO:0000256" key="1">
    <source>
        <dbReference type="SAM" id="Phobius"/>
    </source>
</evidence>
<name>A0A381WMT1_9ZZZZ</name>
<dbReference type="InterPro" id="IPR036259">
    <property type="entry name" value="MFS_trans_sf"/>
</dbReference>
<feature type="transmembrane region" description="Helical" evidence="1">
    <location>
        <begin position="21"/>
        <end position="42"/>
    </location>
</feature>
<feature type="domain" description="Major facilitator superfamily (MFS) profile" evidence="2">
    <location>
        <begin position="8"/>
        <end position="306"/>
    </location>
</feature>
<dbReference type="EMBL" id="UINC01012302">
    <property type="protein sequence ID" value="SVA53804.1"/>
    <property type="molecule type" value="Genomic_DNA"/>
</dbReference>
<dbReference type="GO" id="GO:0022857">
    <property type="term" value="F:transmembrane transporter activity"/>
    <property type="evidence" value="ECO:0007669"/>
    <property type="project" value="InterPro"/>
</dbReference>
<feature type="transmembrane region" description="Helical" evidence="1">
    <location>
        <begin position="118"/>
        <end position="140"/>
    </location>
</feature>
<feature type="transmembrane region" description="Helical" evidence="1">
    <location>
        <begin position="93"/>
        <end position="112"/>
    </location>
</feature>
<dbReference type="Pfam" id="PF07690">
    <property type="entry name" value="MFS_1"/>
    <property type="match status" value="1"/>
</dbReference>
<evidence type="ECO:0000259" key="2">
    <source>
        <dbReference type="PROSITE" id="PS50850"/>
    </source>
</evidence>
<feature type="transmembrane region" description="Helical" evidence="1">
    <location>
        <begin position="191"/>
        <end position="211"/>
    </location>
</feature>
<keyword evidence="1" id="KW-0812">Transmembrane</keyword>
<sequence>VNAQETKRLGPIVLASGVSHFNVITFLYAAFIAIAMLAGMNFLQPYLLSTHLQIADTDMGKVTGTLAVITEIVTVLFIVPIGALTDRIGRRPLIVAGIFLFGLGYALSGFATSLLELYLYRLFFYAFGAACLATTLATINNDYPEEMSRGKLIGISNVMSTLGVAFVTLVIAKIPEQLTAKGWEPVAAGEVMFLVAGGLCFISAALFQFGLKPGIPTVNRERSSFKTLVLSGFRNGRNPRILLSYAAAFTARGDLALKGVFISAWATVVAPDLGLTRAEALGAVGVLVGLTNMAAGLLWNPIFGWI</sequence>
<protein>
    <recommendedName>
        <fullName evidence="2">Major facilitator superfamily (MFS) profile domain-containing protein</fullName>
    </recommendedName>
</protein>
<dbReference type="Gene3D" id="1.20.1250.20">
    <property type="entry name" value="MFS general substrate transporter like domains"/>
    <property type="match status" value="1"/>
</dbReference>
<dbReference type="SUPFAM" id="SSF103473">
    <property type="entry name" value="MFS general substrate transporter"/>
    <property type="match status" value="1"/>
</dbReference>
<reference evidence="3" key="1">
    <citation type="submission" date="2018-05" db="EMBL/GenBank/DDBJ databases">
        <authorList>
            <person name="Lanie J.A."/>
            <person name="Ng W.-L."/>
            <person name="Kazmierczak K.M."/>
            <person name="Andrzejewski T.M."/>
            <person name="Davidsen T.M."/>
            <person name="Wayne K.J."/>
            <person name="Tettelin H."/>
            <person name="Glass J.I."/>
            <person name="Rusch D."/>
            <person name="Podicherti R."/>
            <person name="Tsui H.-C.T."/>
            <person name="Winkler M.E."/>
        </authorList>
    </citation>
    <scope>NUCLEOTIDE SEQUENCE</scope>
</reference>
<dbReference type="PANTHER" id="PTHR23524">
    <property type="entry name" value="TRANSPORTER, PUTATIVE (AFU_ORTHOLOGUE AFUA_8G04850)-RELATED"/>
    <property type="match status" value="1"/>
</dbReference>
<feature type="non-terminal residue" evidence="3">
    <location>
        <position position="1"/>
    </location>
</feature>